<dbReference type="Proteomes" id="UP000609726">
    <property type="component" value="Unassembled WGS sequence"/>
</dbReference>
<feature type="compositionally biased region" description="Basic residues" evidence="1">
    <location>
        <begin position="53"/>
        <end position="74"/>
    </location>
</feature>
<feature type="compositionally biased region" description="Basic residues" evidence="1">
    <location>
        <begin position="17"/>
        <end position="30"/>
    </location>
</feature>
<feature type="region of interest" description="Disordered" evidence="1">
    <location>
        <begin position="1"/>
        <end position="74"/>
    </location>
</feature>
<keyword evidence="3" id="KW-1185">Reference proteome</keyword>
<proteinExistence type="predicted"/>
<organism evidence="2 3">
    <name type="scientific">Massilia mucilaginosa</name>
    <dbReference type="NCBI Taxonomy" id="2609282"/>
    <lineage>
        <taxon>Bacteria</taxon>
        <taxon>Pseudomonadati</taxon>
        <taxon>Pseudomonadota</taxon>
        <taxon>Betaproteobacteria</taxon>
        <taxon>Burkholderiales</taxon>
        <taxon>Oxalobacteraceae</taxon>
        <taxon>Telluria group</taxon>
        <taxon>Massilia</taxon>
    </lineage>
</organism>
<protein>
    <submittedName>
        <fullName evidence="2">Uncharacterized protein</fullName>
    </submittedName>
</protein>
<gene>
    <name evidence="2" type="ORF">F2P45_00090</name>
</gene>
<evidence type="ECO:0000256" key="1">
    <source>
        <dbReference type="SAM" id="MobiDB-lite"/>
    </source>
</evidence>
<comment type="caution">
    <text evidence="2">The sequence shown here is derived from an EMBL/GenBank/DDBJ whole genome shotgun (WGS) entry which is preliminary data.</text>
</comment>
<reference evidence="2 3" key="1">
    <citation type="submission" date="2019-10" db="EMBL/GenBank/DDBJ databases">
        <title>Taxonomy of Antarctic Massilia spp.: description of Massilia rubra sp. nov., Massilia aquatica sp. nov., Massilia mucilaginosa sp. nov., Massilia frigida sp. nov. isolated from streams, lakes and regoliths.</title>
        <authorList>
            <person name="Holochova P."/>
            <person name="Sedlacek I."/>
            <person name="Kralova S."/>
            <person name="Maslanova I."/>
            <person name="Busse H.-J."/>
            <person name="Stankova E."/>
            <person name="Vrbovska V."/>
            <person name="Kovarovic V."/>
            <person name="Bartak M."/>
            <person name="Svec P."/>
            <person name="Pantucek R."/>
        </authorList>
    </citation>
    <scope>NUCLEOTIDE SEQUENCE [LARGE SCALE GENOMIC DNA]</scope>
    <source>
        <strain evidence="2 3">CCM 8733</strain>
    </source>
</reference>
<evidence type="ECO:0000313" key="2">
    <source>
        <dbReference type="EMBL" id="NHZ87441.1"/>
    </source>
</evidence>
<sequence length="97" mass="10367">MEGGAVCRTTTDIPGRRVCRRTTPTRRARRIAPGPAPAPNPAPTPTPAPAPAPRHHGPASVRRVHRAAAARRHRRTATIAMRQTISCFGPPCPPYPG</sequence>
<dbReference type="EMBL" id="WHJH01000001">
    <property type="protein sequence ID" value="NHZ87441.1"/>
    <property type="molecule type" value="Genomic_DNA"/>
</dbReference>
<feature type="compositionally biased region" description="Pro residues" evidence="1">
    <location>
        <begin position="34"/>
        <end position="52"/>
    </location>
</feature>
<name>A0ABX0NKX1_9BURK</name>
<accession>A0ABX0NKX1</accession>
<evidence type="ECO:0000313" key="3">
    <source>
        <dbReference type="Proteomes" id="UP000609726"/>
    </source>
</evidence>